<protein>
    <recommendedName>
        <fullName evidence="3">DUF3794 domain-containing protein</fullName>
    </recommendedName>
</protein>
<dbReference type="Proteomes" id="UP000663464">
    <property type="component" value="Chromosome"/>
</dbReference>
<gene>
    <name evidence="1" type="ORF">JQS73_16830</name>
</gene>
<name>A0ABD7CIV7_CLOBO</name>
<organism evidence="1 2">
    <name type="scientific">Clostridium botulinum</name>
    <dbReference type="NCBI Taxonomy" id="1491"/>
    <lineage>
        <taxon>Bacteria</taxon>
        <taxon>Bacillati</taxon>
        <taxon>Bacillota</taxon>
        <taxon>Clostridia</taxon>
        <taxon>Eubacteriales</taxon>
        <taxon>Clostridiaceae</taxon>
        <taxon>Clostridium</taxon>
    </lineage>
</organism>
<evidence type="ECO:0008006" key="3">
    <source>
        <dbReference type="Google" id="ProtNLM"/>
    </source>
</evidence>
<dbReference type="AlphaFoldDB" id="A0ABD7CIV7"/>
<evidence type="ECO:0000313" key="1">
    <source>
        <dbReference type="EMBL" id="QRI53068.1"/>
    </source>
</evidence>
<accession>A0ABD7CIV7</accession>
<proteinExistence type="predicted"/>
<sequence>MFLLYEKEDIYMAINSKDFIPRPGFVNKQGCLPDPVEICCIQVPKVFDQCLIKECLKPTDDCEQLCKQIPNITEPAQVRCVGCCKDLKVRVNSVTKCPVSNGKPGHKKVTINFTVTFDVDVDVEINGVIHTETLNYSVNRTITASNLYCPDTIAKTIIGKECTSAEEVDQQFIKLEVVGECLSTDISKVDCDNDCCGCTCEDNGDKKVFLCITLGLFIIIKCEIVVQLMIPAYGYCPVPEECKCSHDPCKEFMERELPTLYPPQEMDNLFDDCDEKCIKEEEEDDIVNNSIVSSSSIISSN</sequence>
<reference evidence="1 2" key="1">
    <citation type="journal article" date="2014" name="J. Infect. Dis.">
        <title>Molecular characterization of a novel botulinum neurotoxin type H gene.</title>
        <authorList>
            <person name="Dover N."/>
            <person name="Barash J.R."/>
            <person name="Hill K.K."/>
            <person name="Xie G."/>
            <person name="Arnon S.S."/>
        </authorList>
    </citation>
    <scope>NUCLEOTIDE SEQUENCE [LARGE SCALE GENOMIC DNA]</scope>
    <source>
        <strain evidence="1 2">IBCA10-7060</strain>
    </source>
</reference>
<dbReference type="EMBL" id="CP069280">
    <property type="protein sequence ID" value="QRI53068.1"/>
    <property type="molecule type" value="Genomic_DNA"/>
</dbReference>
<evidence type="ECO:0000313" key="2">
    <source>
        <dbReference type="Proteomes" id="UP000663464"/>
    </source>
</evidence>